<keyword evidence="2" id="KW-0479">Metal-binding</keyword>
<comment type="caution">
    <text evidence="5">The sequence shown here is derived from an EMBL/GenBank/DDBJ whole genome shotgun (WGS) entry which is preliminary data.</text>
</comment>
<protein>
    <recommendedName>
        <fullName evidence="4">CCHC-type domain-containing protein</fullName>
    </recommendedName>
</protein>
<dbReference type="Gene3D" id="4.10.60.10">
    <property type="entry name" value="Zinc finger, CCHC-type"/>
    <property type="match status" value="1"/>
</dbReference>
<keyword evidence="6" id="KW-1185">Reference proteome</keyword>
<dbReference type="GO" id="GO:0003676">
    <property type="term" value="F:nucleic acid binding"/>
    <property type="evidence" value="ECO:0007669"/>
    <property type="project" value="InterPro"/>
</dbReference>
<organism evidence="5 6">
    <name type="scientific">Cronartium quercuum f. sp. fusiforme G11</name>
    <dbReference type="NCBI Taxonomy" id="708437"/>
    <lineage>
        <taxon>Eukaryota</taxon>
        <taxon>Fungi</taxon>
        <taxon>Dikarya</taxon>
        <taxon>Basidiomycota</taxon>
        <taxon>Pucciniomycotina</taxon>
        <taxon>Pucciniomycetes</taxon>
        <taxon>Pucciniales</taxon>
        <taxon>Coleosporiaceae</taxon>
        <taxon>Cronartium</taxon>
    </lineage>
</organism>
<evidence type="ECO:0000259" key="4">
    <source>
        <dbReference type="PROSITE" id="PS50158"/>
    </source>
</evidence>
<sequence length="130" mass="14104">MTYPRVLHWQNVGTCQPMLASGMGGTNQRRLTLRISDLDHCLCCGQTGHWVRACPYNQPISPNFSNRQLCLNLVDVNGSEFTAEVLPDSNANADEDPLPDGVWASEGNLTEAWDNPDEGADTGVGSNQGT</sequence>
<evidence type="ECO:0000256" key="3">
    <source>
        <dbReference type="SAM" id="MobiDB-lite"/>
    </source>
</evidence>
<feature type="region of interest" description="Disordered" evidence="3">
    <location>
        <begin position="86"/>
        <end position="130"/>
    </location>
</feature>
<keyword evidence="2" id="KW-0862">Zinc</keyword>
<evidence type="ECO:0000313" key="6">
    <source>
        <dbReference type="Proteomes" id="UP000886653"/>
    </source>
</evidence>
<dbReference type="EMBL" id="MU167405">
    <property type="protein sequence ID" value="KAG0141030.1"/>
    <property type="molecule type" value="Genomic_DNA"/>
</dbReference>
<dbReference type="AlphaFoldDB" id="A0A9P6N739"/>
<dbReference type="GO" id="GO:0008270">
    <property type="term" value="F:zinc ion binding"/>
    <property type="evidence" value="ECO:0007669"/>
    <property type="project" value="UniProtKB-KW"/>
</dbReference>
<feature type="domain" description="CCHC-type" evidence="4">
    <location>
        <begin position="41"/>
        <end position="55"/>
    </location>
</feature>
<dbReference type="Proteomes" id="UP000886653">
    <property type="component" value="Unassembled WGS sequence"/>
</dbReference>
<proteinExistence type="predicted"/>
<evidence type="ECO:0000313" key="5">
    <source>
        <dbReference type="EMBL" id="KAG0141030.1"/>
    </source>
</evidence>
<accession>A0A9P6N739</accession>
<dbReference type="InterPro" id="IPR036875">
    <property type="entry name" value="Znf_CCHC_sf"/>
</dbReference>
<dbReference type="SUPFAM" id="SSF57756">
    <property type="entry name" value="Retrovirus zinc finger-like domains"/>
    <property type="match status" value="1"/>
</dbReference>
<gene>
    <name evidence="5" type="ORF">CROQUDRAFT_664362</name>
</gene>
<name>A0A9P6N739_9BASI</name>
<dbReference type="InterPro" id="IPR001878">
    <property type="entry name" value="Znf_CCHC"/>
</dbReference>
<keyword evidence="1" id="KW-0507">mRNA processing</keyword>
<keyword evidence="2" id="KW-0863">Zinc-finger</keyword>
<dbReference type="PROSITE" id="PS50158">
    <property type="entry name" value="ZF_CCHC"/>
    <property type="match status" value="1"/>
</dbReference>
<dbReference type="GO" id="GO:0006397">
    <property type="term" value="P:mRNA processing"/>
    <property type="evidence" value="ECO:0007669"/>
    <property type="project" value="UniProtKB-KW"/>
</dbReference>
<reference evidence="5" key="1">
    <citation type="submission" date="2013-11" db="EMBL/GenBank/DDBJ databases">
        <title>Genome sequence of the fusiform rust pathogen reveals effectors for host alternation and coevolution with pine.</title>
        <authorList>
            <consortium name="DOE Joint Genome Institute"/>
            <person name="Smith K."/>
            <person name="Pendleton A."/>
            <person name="Kubisiak T."/>
            <person name="Anderson C."/>
            <person name="Salamov A."/>
            <person name="Aerts A."/>
            <person name="Riley R."/>
            <person name="Clum A."/>
            <person name="Lindquist E."/>
            <person name="Ence D."/>
            <person name="Campbell M."/>
            <person name="Kronenberg Z."/>
            <person name="Feau N."/>
            <person name="Dhillon B."/>
            <person name="Hamelin R."/>
            <person name="Burleigh J."/>
            <person name="Smith J."/>
            <person name="Yandell M."/>
            <person name="Nelson C."/>
            <person name="Grigoriev I."/>
            <person name="Davis J."/>
        </authorList>
    </citation>
    <scope>NUCLEOTIDE SEQUENCE</scope>
    <source>
        <strain evidence="5">G11</strain>
    </source>
</reference>
<evidence type="ECO:0000256" key="2">
    <source>
        <dbReference type="PROSITE-ProRule" id="PRU00047"/>
    </source>
</evidence>
<evidence type="ECO:0000256" key="1">
    <source>
        <dbReference type="ARBA" id="ARBA00022664"/>
    </source>
</evidence>